<evidence type="ECO:0000256" key="8">
    <source>
        <dbReference type="ARBA" id="ARBA00023014"/>
    </source>
</evidence>
<keyword evidence="3" id="KW-0001">2Fe-2S</keyword>
<dbReference type="Gene3D" id="3.40.50.80">
    <property type="entry name" value="Nucleotide-binding domain of ferredoxin-NADP reductase (FNR) module"/>
    <property type="match status" value="1"/>
</dbReference>
<keyword evidence="5" id="KW-0274">FAD</keyword>
<sequence length="238" mass="26640">MATYHVKLLKKETIANDTMAFHWEKPKGFEFKAGQHCEMTLANSEVTKEEKKRVFSMAYAPFEKDVVTATRMSDSTFKELLKDFPEGAEVKFSEPSGDFTLHNADTTPAVFIIGGIGITPVRSIIAQATYDKMPHKITLMYSNNTPEDVAFMTDLKGFAERNSNFSFVPVMTETQAGEWNGETGFIDANMLKRHVPDISAPIYYLSGPAGMVQDMRKMLTEAGANEANIRTEEFSGYE</sequence>
<keyword evidence="4" id="KW-0479">Metal-binding</keyword>
<dbReference type="Gene3D" id="2.40.30.10">
    <property type="entry name" value="Translation factors"/>
    <property type="match status" value="1"/>
</dbReference>
<reference evidence="10 11" key="1">
    <citation type="submission" date="2023-04" db="EMBL/GenBank/DDBJ databases">
        <title>Genome sequence of Halobacillus naozhouensis KACC 21980.</title>
        <authorList>
            <person name="Kim S."/>
            <person name="Heo J."/>
            <person name="Kwon S.-W."/>
        </authorList>
    </citation>
    <scope>NUCLEOTIDE SEQUENCE [LARGE SCALE GENOMIC DNA]</scope>
    <source>
        <strain evidence="10 11">KCTC 13234</strain>
    </source>
</reference>
<evidence type="ECO:0000313" key="11">
    <source>
        <dbReference type="Proteomes" id="UP001221597"/>
    </source>
</evidence>
<proteinExistence type="predicted"/>
<evidence type="ECO:0000256" key="2">
    <source>
        <dbReference type="ARBA" id="ARBA00022630"/>
    </source>
</evidence>
<evidence type="ECO:0000256" key="6">
    <source>
        <dbReference type="ARBA" id="ARBA00023002"/>
    </source>
</evidence>
<evidence type="ECO:0000256" key="7">
    <source>
        <dbReference type="ARBA" id="ARBA00023004"/>
    </source>
</evidence>
<dbReference type="InterPro" id="IPR017938">
    <property type="entry name" value="Riboflavin_synthase-like_b-brl"/>
</dbReference>
<keyword evidence="6" id="KW-0560">Oxidoreductase</keyword>
<dbReference type="InterPro" id="IPR001433">
    <property type="entry name" value="OxRdtase_FAD/NAD-bd"/>
</dbReference>
<keyword evidence="2" id="KW-0285">Flavoprotein</keyword>
<evidence type="ECO:0000256" key="1">
    <source>
        <dbReference type="ARBA" id="ARBA00001974"/>
    </source>
</evidence>
<evidence type="ECO:0000256" key="5">
    <source>
        <dbReference type="ARBA" id="ARBA00022827"/>
    </source>
</evidence>
<dbReference type="Proteomes" id="UP001221597">
    <property type="component" value="Chromosome"/>
</dbReference>
<dbReference type="CDD" id="cd00322">
    <property type="entry name" value="FNR_like"/>
    <property type="match status" value="1"/>
</dbReference>
<evidence type="ECO:0000313" key="10">
    <source>
        <dbReference type="EMBL" id="WFT75541.1"/>
    </source>
</evidence>
<comment type="cofactor">
    <cofactor evidence="1">
        <name>FAD</name>
        <dbReference type="ChEBI" id="CHEBI:57692"/>
    </cofactor>
</comment>
<accession>A0ABY8J0E2</accession>
<dbReference type="InterPro" id="IPR017927">
    <property type="entry name" value="FAD-bd_FR_type"/>
</dbReference>
<dbReference type="InterPro" id="IPR039261">
    <property type="entry name" value="FNR_nucleotide-bd"/>
</dbReference>
<name>A0ABY8J0E2_9BACI</name>
<gene>
    <name evidence="10" type="ORF">P9989_03870</name>
</gene>
<keyword evidence="8" id="KW-0411">Iron-sulfur</keyword>
<dbReference type="EMBL" id="CP121671">
    <property type="protein sequence ID" value="WFT75541.1"/>
    <property type="molecule type" value="Genomic_DNA"/>
</dbReference>
<dbReference type="PRINTS" id="PR00410">
    <property type="entry name" value="PHEHYDRXLASE"/>
</dbReference>
<dbReference type="SUPFAM" id="SSF63380">
    <property type="entry name" value="Riboflavin synthase domain-like"/>
    <property type="match status" value="1"/>
</dbReference>
<evidence type="ECO:0000259" key="9">
    <source>
        <dbReference type="PROSITE" id="PS51384"/>
    </source>
</evidence>
<evidence type="ECO:0000256" key="3">
    <source>
        <dbReference type="ARBA" id="ARBA00022714"/>
    </source>
</evidence>
<keyword evidence="11" id="KW-1185">Reference proteome</keyword>
<dbReference type="PANTHER" id="PTHR47354:SF6">
    <property type="entry name" value="NADH OXIDOREDUCTASE HCR"/>
    <property type="match status" value="1"/>
</dbReference>
<protein>
    <submittedName>
        <fullName evidence="10">FAD-dependent oxidoreductase</fullName>
    </submittedName>
</protein>
<dbReference type="SUPFAM" id="SSF52343">
    <property type="entry name" value="Ferredoxin reductase-like, C-terminal NADP-linked domain"/>
    <property type="match status" value="1"/>
</dbReference>
<dbReference type="PROSITE" id="PS51384">
    <property type="entry name" value="FAD_FR"/>
    <property type="match status" value="1"/>
</dbReference>
<keyword evidence="7" id="KW-0408">Iron</keyword>
<dbReference type="RefSeq" id="WP_283077507.1">
    <property type="nucleotide sequence ID" value="NZ_CP121671.1"/>
</dbReference>
<dbReference type="InterPro" id="IPR050415">
    <property type="entry name" value="MRET"/>
</dbReference>
<dbReference type="PANTHER" id="PTHR47354">
    <property type="entry name" value="NADH OXIDOREDUCTASE HCR"/>
    <property type="match status" value="1"/>
</dbReference>
<feature type="domain" description="FAD-binding FR-type" evidence="9">
    <location>
        <begin position="1"/>
        <end position="102"/>
    </location>
</feature>
<organism evidence="10 11">
    <name type="scientific">Halobacillus naozhouensis</name>
    <dbReference type="NCBI Taxonomy" id="554880"/>
    <lineage>
        <taxon>Bacteria</taxon>
        <taxon>Bacillati</taxon>
        <taxon>Bacillota</taxon>
        <taxon>Bacilli</taxon>
        <taxon>Bacillales</taxon>
        <taxon>Bacillaceae</taxon>
        <taxon>Halobacillus</taxon>
    </lineage>
</organism>
<evidence type="ECO:0000256" key="4">
    <source>
        <dbReference type="ARBA" id="ARBA00022723"/>
    </source>
</evidence>
<dbReference type="Pfam" id="PF00175">
    <property type="entry name" value="NAD_binding_1"/>
    <property type="match status" value="1"/>
</dbReference>